<dbReference type="Proteomes" id="UP000207598">
    <property type="component" value="Unassembled WGS sequence"/>
</dbReference>
<feature type="transmembrane region" description="Helical" evidence="1">
    <location>
        <begin position="12"/>
        <end position="37"/>
    </location>
</feature>
<keyword evidence="1" id="KW-0472">Membrane</keyword>
<evidence type="ECO:0008006" key="4">
    <source>
        <dbReference type="Google" id="ProtNLM"/>
    </source>
</evidence>
<feature type="transmembrane region" description="Helical" evidence="1">
    <location>
        <begin position="43"/>
        <end position="63"/>
    </location>
</feature>
<dbReference type="OrthoDB" id="7667013at2"/>
<proteinExistence type="predicted"/>
<sequence>MTRQGWSTARIALVLYPFGAGAMGVNVFFAALIFSWVGGPVLSTGWAIAIGCLIGVPATWTFARHIRHLMDKSDTQAADEGASHGTDFG</sequence>
<dbReference type="EMBL" id="FXYF01000015">
    <property type="protein sequence ID" value="SMX49313.1"/>
    <property type="molecule type" value="Genomic_DNA"/>
</dbReference>
<gene>
    <name evidence="2" type="ORF">MAA8898_04260</name>
</gene>
<dbReference type="RefSeq" id="WP_094023008.1">
    <property type="nucleotide sequence ID" value="NZ_FXYF01000015.1"/>
</dbReference>
<keyword evidence="1" id="KW-1133">Transmembrane helix</keyword>
<evidence type="ECO:0000313" key="3">
    <source>
        <dbReference type="Proteomes" id="UP000207598"/>
    </source>
</evidence>
<organism evidence="2 3">
    <name type="scientific">Maliponia aquimaris</name>
    <dbReference type="NCBI Taxonomy" id="1673631"/>
    <lineage>
        <taxon>Bacteria</taxon>
        <taxon>Pseudomonadati</taxon>
        <taxon>Pseudomonadota</taxon>
        <taxon>Alphaproteobacteria</taxon>
        <taxon>Rhodobacterales</taxon>
        <taxon>Paracoccaceae</taxon>
        <taxon>Maliponia</taxon>
    </lineage>
</organism>
<dbReference type="AlphaFoldDB" id="A0A238L2K8"/>
<evidence type="ECO:0000256" key="1">
    <source>
        <dbReference type="SAM" id="Phobius"/>
    </source>
</evidence>
<name>A0A238L2K8_9RHOB</name>
<reference evidence="2 3" key="1">
    <citation type="submission" date="2017-05" db="EMBL/GenBank/DDBJ databases">
        <authorList>
            <person name="Song R."/>
            <person name="Chenine A.L."/>
            <person name="Ruprecht R.M."/>
        </authorList>
    </citation>
    <scope>NUCLEOTIDE SEQUENCE [LARGE SCALE GENOMIC DNA]</scope>
    <source>
        <strain evidence="2 3">CECT 8898</strain>
    </source>
</reference>
<protein>
    <recommendedName>
        <fullName evidence="4">NnrT protein</fullName>
    </recommendedName>
</protein>
<accession>A0A238L2K8</accession>
<keyword evidence="3" id="KW-1185">Reference proteome</keyword>
<evidence type="ECO:0000313" key="2">
    <source>
        <dbReference type="EMBL" id="SMX49313.1"/>
    </source>
</evidence>
<keyword evidence="1" id="KW-0812">Transmembrane</keyword>